<gene>
    <name evidence="1" type="ORF">HUJ06_012918</name>
</gene>
<evidence type="ECO:0000313" key="2">
    <source>
        <dbReference type="Proteomes" id="UP000607653"/>
    </source>
</evidence>
<comment type="caution">
    <text evidence="1">The sequence shown here is derived from an EMBL/GenBank/DDBJ whole genome shotgun (WGS) entry which is preliminary data.</text>
</comment>
<dbReference type="EMBL" id="DUZY01000005">
    <property type="protein sequence ID" value="DAD38596.1"/>
    <property type="molecule type" value="Genomic_DNA"/>
</dbReference>
<sequence>MLERKTLKNCTTDLMTQRWINEKELNINPIKENLSRQEI</sequence>
<dbReference type="Proteomes" id="UP000607653">
    <property type="component" value="Unassembled WGS sequence"/>
</dbReference>
<proteinExistence type="predicted"/>
<organism evidence="1 2">
    <name type="scientific">Nelumbo nucifera</name>
    <name type="common">Sacred lotus</name>
    <dbReference type="NCBI Taxonomy" id="4432"/>
    <lineage>
        <taxon>Eukaryota</taxon>
        <taxon>Viridiplantae</taxon>
        <taxon>Streptophyta</taxon>
        <taxon>Embryophyta</taxon>
        <taxon>Tracheophyta</taxon>
        <taxon>Spermatophyta</taxon>
        <taxon>Magnoliopsida</taxon>
        <taxon>Proteales</taxon>
        <taxon>Nelumbonaceae</taxon>
        <taxon>Nelumbo</taxon>
    </lineage>
</organism>
<accession>A0A822Z6K1</accession>
<dbReference type="AlphaFoldDB" id="A0A822Z6K1"/>
<keyword evidence="2" id="KW-1185">Reference proteome</keyword>
<reference evidence="1 2" key="1">
    <citation type="journal article" date="2020" name="Mol. Biol. Evol.">
        <title>Distinct Expression and Methylation Patterns for Genes with Different Fates following a Single Whole-Genome Duplication in Flowering Plants.</title>
        <authorList>
            <person name="Shi T."/>
            <person name="Rahmani R.S."/>
            <person name="Gugger P.F."/>
            <person name="Wang M."/>
            <person name="Li H."/>
            <person name="Zhang Y."/>
            <person name="Li Z."/>
            <person name="Wang Q."/>
            <person name="Van de Peer Y."/>
            <person name="Marchal K."/>
            <person name="Chen J."/>
        </authorList>
    </citation>
    <scope>NUCLEOTIDE SEQUENCE [LARGE SCALE GENOMIC DNA]</scope>
    <source>
        <tissue evidence="1">Leaf</tissue>
    </source>
</reference>
<name>A0A822Z6K1_NELNU</name>
<evidence type="ECO:0000313" key="1">
    <source>
        <dbReference type="EMBL" id="DAD38596.1"/>
    </source>
</evidence>
<protein>
    <submittedName>
        <fullName evidence="1">Uncharacterized protein</fullName>
    </submittedName>
</protein>